<feature type="transmembrane region" description="Helical" evidence="1">
    <location>
        <begin position="212"/>
        <end position="233"/>
    </location>
</feature>
<keyword evidence="1" id="KW-1133">Transmembrane helix</keyword>
<keyword evidence="1" id="KW-0472">Membrane</keyword>
<dbReference type="Proteomes" id="UP000295058">
    <property type="component" value="Unassembled WGS sequence"/>
</dbReference>
<feature type="transmembrane region" description="Helical" evidence="1">
    <location>
        <begin position="14"/>
        <end position="34"/>
    </location>
</feature>
<evidence type="ECO:0000259" key="2">
    <source>
        <dbReference type="Pfam" id="PF02308"/>
    </source>
</evidence>
<keyword evidence="7" id="KW-1185">Reference proteome</keyword>
<accession>A0A235CKZ4</accession>
<dbReference type="InterPro" id="IPR025105">
    <property type="entry name" value="DUF4010"/>
</dbReference>
<reference evidence="5 7" key="2">
    <citation type="submission" date="2019-03" db="EMBL/GenBank/DDBJ databases">
        <title>Genomic Encyclopedia of Archaeal and Bacterial Type Strains, Phase II (KMG-II): from individual species to whole genera.</title>
        <authorList>
            <person name="Goeker M."/>
        </authorList>
    </citation>
    <scope>NUCLEOTIDE SEQUENCE [LARGE SCALE GENOMIC DNA]</scope>
    <source>
        <strain evidence="5 7">DSM 15594</strain>
    </source>
</reference>
<feature type="transmembrane region" description="Helical" evidence="1">
    <location>
        <begin position="275"/>
        <end position="296"/>
    </location>
</feature>
<feature type="transmembrane region" description="Helical" evidence="1">
    <location>
        <begin position="102"/>
        <end position="135"/>
    </location>
</feature>
<feature type="domain" description="DUF4010" evidence="3">
    <location>
        <begin position="191"/>
        <end position="400"/>
    </location>
</feature>
<dbReference type="Proteomes" id="UP000243640">
    <property type="component" value="Unassembled WGS sequence"/>
</dbReference>
<dbReference type="InterPro" id="IPR049177">
    <property type="entry name" value="MgtC_SapB_SrpB_YhiD_N"/>
</dbReference>
<proteinExistence type="predicted"/>
<comment type="caution">
    <text evidence="4">The sequence shown here is derived from an EMBL/GenBank/DDBJ whole genome shotgun (WGS) entry which is preliminary data.</text>
</comment>
<feature type="transmembrane region" description="Helical" evidence="1">
    <location>
        <begin position="46"/>
        <end position="65"/>
    </location>
</feature>
<evidence type="ECO:0000313" key="6">
    <source>
        <dbReference type="Proteomes" id="UP000243640"/>
    </source>
</evidence>
<dbReference type="Pfam" id="PF02308">
    <property type="entry name" value="MgtC"/>
    <property type="match status" value="1"/>
</dbReference>
<dbReference type="RefSeq" id="WP_094277629.1">
    <property type="nucleotide sequence ID" value="NZ_JBLWZI010000003.1"/>
</dbReference>
<gene>
    <name evidence="4" type="ORF">B6S09_06175</name>
    <name evidence="5" type="ORF">LY04_00512</name>
</gene>
<feature type="transmembrane region" description="Helical" evidence="1">
    <location>
        <begin position="184"/>
        <end position="206"/>
    </location>
</feature>
<dbReference type="PANTHER" id="PTHR39084">
    <property type="entry name" value="MEMBRANE PROTEIN-RELATED"/>
    <property type="match status" value="1"/>
</dbReference>
<feature type="transmembrane region" description="Helical" evidence="1">
    <location>
        <begin position="371"/>
        <end position="388"/>
    </location>
</feature>
<dbReference type="PANTHER" id="PTHR39084:SF1">
    <property type="entry name" value="DUF4010 DOMAIN-CONTAINING PROTEIN"/>
    <property type="match status" value="1"/>
</dbReference>
<feature type="transmembrane region" description="Helical" evidence="1">
    <location>
        <begin position="345"/>
        <end position="364"/>
    </location>
</feature>
<dbReference type="AlphaFoldDB" id="A0A235CKZ4"/>
<evidence type="ECO:0000256" key="1">
    <source>
        <dbReference type="SAM" id="Phobius"/>
    </source>
</evidence>
<sequence length="427" mass="45412">MNELAAELWRDHQALVRLGIALLLGALIGIQRGWQWRDAEAGQRIAGVRTYALVGLLGGLVALLGESLGQWLVAAGLLSVVAISLVAYRAQVRILNDFSITGSIGLLLTFCFGALAMAGSPAIAATAAVITVFILDNKREIHDLLRKLQEHELDAGLKLLLISVVMLPLLPNQQMGPGGVVNPFEIWWMVVLIASISFLGYFAIRVGGTEKGILFTSLFAGLSSSTALTLHYSRLSRSTPVLSPLLAAGVLLACGTMFPRILVYCALINPDLLPVLGPPVLVMTLLLYAPAAFIWLRHRTRINVEQPSLNMNPLDLKAALLFGGLILLIMVLGEWLEQALGDAGVLLLALVSGVTDVDAITLSLTRMSQDTLAPGTAVLGIVLAASVNNLVKTGMAFSLGDKALGRRVAWPMAVSLLAGLLTAWGLK</sequence>
<dbReference type="EMBL" id="NQJF01000004">
    <property type="protein sequence ID" value="OYD25261.1"/>
    <property type="molecule type" value="Genomic_DNA"/>
</dbReference>
<feature type="domain" description="MgtC/SapB/SrpB/YhiD N-terminal" evidence="2">
    <location>
        <begin position="18"/>
        <end position="143"/>
    </location>
</feature>
<organism evidence="4 6">
    <name type="scientific">Oceanimonas baumannii</name>
    <dbReference type="NCBI Taxonomy" id="129578"/>
    <lineage>
        <taxon>Bacteria</taxon>
        <taxon>Pseudomonadati</taxon>
        <taxon>Pseudomonadota</taxon>
        <taxon>Gammaproteobacteria</taxon>
        <taxon>Aeromonadales</taxon>
        <taxon>Aeromonadaceae</taxon>
        <taxon>Oceanimonas</taxon>
    </lineage>
</organism>
<keyword evidence="1" id="KW-0812">Transmembrane</keyword>
<name>A0A235CKZ4_9GAMM</name>
<evidence type="ECO:0000259" key="3">
    <source>
        <dbReference type="Pfam" id="PF13194"/>
    </source>
</evidence>
<feature type="transmembrane region" description="Helical" evidence="1">
    <location>
        <begin position="408"/>
        <end position="426"/>
    </location>
</feature>
<feature type="transmembrane region" description="Helical" evidence="1">
    <location>
        <begin position="316"/>
        <end position="333"/>
    </location>
</feature>
<evidence type="ECO:0000313" key="4">
    <source>
        <dbReference type="EMBL" id="OYD25261.1"/>
    </source>
</evidence>
<reference evidence="4 6" key="1">
    <citation type="submission" date="2017-08" db="EMBL/GenBank/DDBJ databases">
        <title>Draft Genome Sequence of the Marine Bacterium Oceanimonas baumannii ATCC 700832.</title>
        <authorList>
            <person name="Mcclelland W.D."/>
            <person name="Brennan M.A."/>
            <person name="Trachtenberg A.M."/>
            <person name="Maclea K.S."/>
        </authorList>
    </citation>
    <scope>NUCLEOTIDE SEQUENCE [LARGE SCALE GENOMIC DNA]</scope>
    <source>
        <strain evidence="4 6">ATCC 700832</strain>
    </source>
</reference>
<protein>
    <submittedName>
        <fullName evidence="5">Uncharacterized membrane protein (DUF4010 family)</fullName>
    </submittedName>
</protein>
<feature type="transmembrane region" description="Helical" evidence="1">
    <location>
        <begin position="71"/>
        <end position="90"/>
    </location>
</feature>
<evidence type="ECO:0000313" key="5">
    <source>
        <dbReference type="EMBL" id="TDW62445.1"/>
    </source>
</evidence>
<evidence type="ECO:0000313" key="7">
    <source>
        <dbReference type="Proteomes" id="UP000295058"/>
    </source>
</evidence>
<dbReference type="OrthoDB" id="9813718at2"/>
<feature type="transmembrane region" description="Helical" evidence="1">
    <location>
        <begin position="245"/>
        <end position="269"/>
    </location>
</feature>
<dbReference type="Pfam" id="PF13194">
    <property type="entry name" value="DUF4010"/>
    <property type="match status" value="1"/>
</dbReference>
<dbReference type="EMBL" id="SODO01000001">
    <property type="protein sequence ID" value="TDW62445.1"/>
    <property type="molecule type" value="Genomic_DNA"/>
</dbReference>
<feature type="transmembrane region" description="Helical" evidence="1">
    <location>
        <begin position="155"/>
        <end position="172"/>
    </location>
</feature>